<sequence>MNNTTTSDYSCESESGWTTYWAQLSNSIDSNYNEKISAHNIVNEYIDVDDDNLSMLSDASSGPRPNINEDHFSSFSGGGVGDERGSNRIWAQREAIWNLDITWYAEY</sequence>
<evidence type="ECO:0000313" key="2">
    <source>
        <dbReference type="EMBL" id="GER37502.1"/>
    </source>
</evidence>
<evidence type="ECO:0000256" key="1">
    <source>
        <dbReference type="SAM" id="MobiDB-lite"/>
    </source>
</evidence>
<keyword evidence="3" id="KW-1185">Reference proteome</keyword>
<reference evidence="3" key="1">
    <citation type="journal article" date="2019" name="Curr. Biol.">
        <title>Genome Sequence of Striga asiatica Provides Insight into the Evolution of Plant Parasitism.</title>
        <authorList>
            <person name="Yoshida S."/>
            <person name="Kim S."/>
            <person name="Wafula E.K."/>
            <person name="Tanskanen J."/>
            <person name="Kim Y.M."/>
            <person name="Honaas L."/>
            <person name="Yang Z."/>
            <person name="Spallek T."/>
            <person name="Conn C.E."/>
            <person name="Ichihashi Y."/>
            <person name="Cheong K."/>
            <person name="Cui S."/>
            <person name="Der J.P."/>
            <person name="Gundlach H."/>
            <person name="Jiao Y."/>
            <person name="Hori C."/>
            <person name="Ishida J.K."/>
            <person name="Kasahara H."/>
            <person name="Kiba T."/>
            <person name="Kim M.S."/>
            <person name="Koo N."/>
            <person name="Laohavisit A."/>
            <person name="Lee Y.H."/>
            <person name="Lumba S."/>
            <person name="McCourt P."/>
            <person name="Mortimer J.C."/>
            <person name="Mutuku J.M."/>
            <person name="Nomura T."/>
            <person name="Sasaki-Sekimoto Y."/>
            <person name="Seto Y."/>
            <person name="Wang Y."/>
            <person name="Wakatake T."/>
            <person name="Sakakibara H."/>
            <person name="Demura T."/>
            <person name="Yamaguchi S."/>
            <person name="Yoneyama K."/>
            <person name="Manabe R.I."/>
            <person name="Nelson D.C."/>
            <person name="Schulman A.H."/>
            <person name="Timko M.P."/>
            <person name="dePamphilis C.W."/>
            <person name="Choi D."/>
            <person name="Shirasu K."/>
        </authorList>
    </citation>
    <scope>NUCLEOTIDE SEQUENCE [LARGE SCALE GENOMIC DNA]</scope>
    <source>
        <strain evidence="3">cv. UVA1</strain>
    </source>
</reference>
<organism evidence="2 3">
    <name type="scientific">Striga asiatica</name>
    <name type="common">Asiatic witchweed</name>
    <name type="synonym">Buchnera asiatica</name>
    <dbReference type="NCBI Taxonomy" id="4170"/>
    <lineage>
        <taxon>Eukaryota</taxon>
        <taxon>Viridiplantae</taxon>
        <taxon>Streptophyta</taxon>
        <taxon>Embryophyta</taxon>
        <taxon>Tracheophyta</taxon>
        <taxon>Spermatophyta</taxon>
        <taxon>Magnoliopsida</taxon>
        <taxon>eudicotyledons</taxon>
        <taxon>Gunneridae</taxon>
        <taxon>Pentapetalae</taxon>
        <taxon>asterids</taxon>
        <taxon>lamiids</taxon>
        <taxon>Lamiales</taxon>
        <taxon>Orobanchaceae</taxon>
        <taxon>Buchnereae</taxon>
        <taxon>Striga</taxon>
    </lineage>
</organism>
<accession>A0A5A7PY76</accession>
<name>A0A5A7PY76_STRAF</name>
<dbReference type="EMBL" id="BKCP01005383">
    <property type="protein sequence ID" value="GER37502.1"/>
    <property type="molecule type" value="Genomic_DNA"/>
</dbReference>
<feature type="region of interest" description="Disordered" evidence="1">
    <location>
        <begin position="56"/>
        <end position="81"/>
    </location>
</feature>
<dbReference type="OrthoDB" id="759087at2759"/>
<gene>
    <name evidence="2" type="ORF">STAS_13914</name>
</gene>
<proteinExistence type="predicted"/>
<comment type="caution">
    <text evidence="2">The sequence shown here is derived from an EMBL/GenBank/DDBJ whole genome shotgun (WGS) entry which is preliminary data.</text>
</comment>
<evidence type="ECO:0000313" key="3">
    <source>
        <dbReference type="Proteomes" id="UP000325081"/>
    </source>
</evidence>
<dbReference type="AlphaFoldDB" id="A0A5A7PY76"/>
<dbReference type="Proteomes" id="UP000325081">
    <property type="component" value="Unassembled WGS sequence"/>
</dbReference>
<protein>
    <submittedName>
        <fullName evidence="2">Beta glucosidase 33</fullName>
    </submittedName>
</protein>